<accession>A0A9N9EU83</accession>
<comment type="caution">
    <text evidence="1">The sequence shown here is derived from an EMBL/GenBank/DDBJ whole genome shotgun (WGS) entry which is preliminary data.</text>
</comment>
<reference evidence="1" key="1">
    <citation type="submission" date="2021-06" db="EMBL/GenBank/DDBJ databases">
        <authorList>
            <person name="Kallberg Y."/>
            <person name="Tangrot J."/>
            <person name="Rosling A."/>
        </authorList>
    </citation>
    <scope>NUCLEOTIDE SEQUENCE</scope>
    <source>
        <strain evidence="1">MT106</strain>
    </source>
</reference>
<gene>
    <name evidence="1" type="ORF">AGERDE_LOCUS12886</name>
</gene>
<evidence type="ECO:0000313" key="1">
    <source>
        <dbReference type="EMBL" id="CAG8686142.1"/>
    </source>
</evidence>
<sequence length="48" mass="5596">KATKSERRVSLYNSGRLIHWGQNIEQNLVSAYYFKLAANLEIWMLIGI</sequence>
<keyword evidence="2" id="KW-1185">Reference proteome</keyword>
<evidence type="ECO:0000313" key="2">
    <source>
        <dbReference type="Proteomes" id="UP000789831"/>
    </source>
</evidence>
<dbReference type="Proteomes" id="UP000789831">
    <property type="component" value="Unassembled WGS sequence"/>
</dbReference>
<dbReference type="EMBL" id="CAJVPL010012129">
    <property type="protein sequence ID" value="CAG8686142.1"/>
    <property type="molecule type" value="Genomic_DNA"/>
</dbReference>
<proteinExistence type="predicted"/>
<feature type="non-terminal residue" evidence="1">
    <location>
        <position position="1"/>
    </location>
</feature>
<dbReference type="AlphaFoldDB" id="A0A9N9EU83"/>
<name>A0A9N9EU83_9GLOM</name>
<protein>
    <submittedName>
        <fullName evidence="1">6364_t:CDS:1</fullName>
    </submittedName>
</protein>
<organism evidence="1 2">
    <name type="scientific">Ambispora gerdemannii</name>
    <dbReference type="NCBI Taxonomy" id="144530"/>
    <lineage>
        <taxon>Eukaryota</taxon>
        <taxon>Fungi</taxon>
        <taxon>Fungi incertae sedis</taxon>
        <taxon>Mucoromycota</taxon>
        <taxon>Glomeromycotina</taxon>
        <taxon>Glomeromycetes</taxon>
        <taxon>Archaeosporales</taxon>
        <taxon>Ambisporaceae</taxon>
        <taxon>Ambispora</taxon>
    </lineage>
</organism>